<dbReference type="Gene3D" id="2.160.10.10">
    <property type="entry name" value="Hexapeptide repeat proteins"/>
    <property type="match status" value="1"/>
</dbReference>
<dbReference type="InterPro" id="IPR053376">
    <property type="entry name" value="Serine_acetyltransferase"/>
</dbReference>
<organism evidence="7">
    <name type="scientific">mine drainage metagenome</name>
    <dbReference type="NCBI Taxonomy" id="410659"/>
    <lineage>
        <taxon>unclassified sequences</taxon>
        <taxon>metagenomes</taxon>
        <taxon>ecological metagenomes</taxon>
    </lineage>
</organism>
<protein>
    <recommendedName>
        <fullName evidence="2">serine O-acetyltransferase</fullName>
        <ecNumber evidence="2">2.3.1.30</ecNumber>
    </recommendedName>
</protein>
<dbReference type="PANTHER" id="PTHR42811">
    <property type="entry name" value="SERINE ACETYLTRANSFERASE"/>
    <property type="match status" value="1"/>
</dbReference>
<comment type="caution">
    <text evidence="7">The sequence shown here is derived from an EMBL/GenBank/DDBJ whole genome shotgun (WGS) entry which is preliminary data.</text>
</comment>
<dbReference type="CDD" id="cd03354">
    <property type="entry name" value="LbH_SAT"/>
    <property type="match status" value="1"/>
</dbReference>
<dbReference type="InterPro" id="IPR005881">
    <property type="entry name" value="Ser_O-AcTrfase"/>
</dbReference>
<dbReference type="EMBL" id="MLJW01000009">
    <property type="protein sequence ID" value="OIR15318.1"/>
    <property type="molecule type" value="Genomic_DNA"/>
</dbReference>
<accession>A0A1J5TTF5</accession>
<evidence type="ECO:0000256" key="4">
    <source>
        <dbReference type="ARBA" id="ARBA00022679"/>
    </source>
</evidence>
<comment type="similarity">
    <text evidence="1">Belongs to the transferase hexapeptide repeat family.</text>
</comment>
<dbReference type="InterPro" id="IPR001451">
    <property type="entry name" value="Hexapep"/>
</dbReference>
<dbReference type="AlphaFoldDB" id="A0A1J5TTF5"/>
<proteinExistence type="inferred from homology"/>
<dbReference type="SUPFAM" id="SSF51161">
    <property type="entry name" value="Trimeric LpxA-like enzymes"/>
    <property type="match status" value="1"/>
</dbReference>
<keyword evidence="4 7" id="KW-0808">Transferase</keyword>
<keyword evidence="3" id="KW-0028">Amino-acid biosynthesis</keyword>
<evidence type="ECO:0000256" key="6">
    <source>
        <dbReference type="ARBA" id="ARBA00049486"/>
    </source>
</evidence>
<dbReference type="EC" id="2.3.1.30" evidence="2"/>
<evidence type="ECO:0000256" key="5">
    <source>
        <dbReference type="ARBA" id="ARBA00023315"/>
    </source>
</evidence>
<gene>
    <name evidence="7" type="primary">cysE_2</name>
    <name evidence="7" type="ORF">GALL_36400</name>
</gene>
<dbReference type="PROSITE" id="PS00101">
    <property type="entry name" value="HEXAPEP_TRANSFERASES"/>
    <property type="match status" value="1"/>
</dbReference>
<dbReference type="InterPro" id="IPR042122">
    <property type="entry name" value="Ser_AcTrfase_N_sf"/>
</dbReference>
<dbReference type="Gene3D" id="1.10.3130.10">
    <property type="entry name" value="serine acetyltransferase, domain 1"/>
    <property type="match status" value="1"/>
</dbReference>
<dbReference type="NCBIfam" id="TIGR01172">
    <property type="entry name" value="cysE"/>
    <property type="match status" value="1"/>
</dbReference>
<dbReference type="NCBIfam" id="NF041874">
    <property type="entry name" value="EPS_EpsC"/>
    <property type="match status" value="1"/>
</dbReference>
<sequence length="314" mass="34039">MPLDAHPLMKQLAIRLGSKTTAAKSLVIPNPSPASGRGWPAGSGEGCVQSQKTLGFFTLLREDVSCVFQRDPAARSRFEVLTTYPGVHAILLQRIAHRLWKFGLRYPARLLSWFARLFTNIDIHPGATIGRRFFIDHGAGVVIGETAEIGDDVTLYHGVTLGGTTWNKGKRHPTLGDGVVVGAGAKILGAITLGEQVRVGANSVVVKDVPAHRTVIGIPGKVVLRTEEAGTDNIYGINLDHHLIPDPVGRAIACLMERIEILEGQLRKQGEPVEGQCRTCEADDLCLQDTGYKKQDTERDLAESCVPYPVSKRG</sequence>
<name>A0A1J5TTF5_9ZZZZ</name>
<evidence type="ECO:0000256" key="3">
    <source>
        <dbReference type="ARBA" id="ARBA00022605"/>
    </source>
</evidence>
<evidence type="ECO:0000313" key="7">
    <source>
        <dbReference type="EMBL" id="OIR15318.1"/>
    </source>
</evidence>
<evidence type="ECO:0000256" key="2">
    <source>
        <dbReference type="ARBA" id="ARBA00013266"/>
    </source>
</evidence>
<dbReference type="InterPro" id="IPR011004">
    <property type="entry name" value="Trimer_LpxA-like_sf"/>
</dbReference>
<dbReference type="GO" id="GO:0005737">
    <property type="term" value="C:cytoplasm"/>
    <property type="evidence" value="ECO:0007669"/>
    <property type="project" value="InterPro"/>
</dbReference>
<keyword evidence="5 7" id="KW-0012">Acyltransferase</keyword>
<dbReference type="FunFam" id="2.160.10.10:FF:000007">
    <property type="entry name" value="Serine acetyltransferase"/>
    <property type="match status" value="1"/>
</dbReference>
<dbReference type="GO" id="GO:0009001">
    <property type="term" value="F:serine O-acetyltransferase activity"/>
    <property type="evidence" value="ECO:0007669"/>
    <property type="project" value="UniProtKB-EC"/>
</dbReference>
<evidence type="ECO:0000256" key="1">
    <source>
        <dbReference type="ARBA" id="ARBA00007274"/>
    </source>
</evidence>
<comment type="catalytic activity">
    <reaction evidence="6">
        <text>L-serine + acetyl-CoA = O-acetyl-L-serine + CoA</text>
        <dbReference type="Rhea" id="RHEA:24560"/>
        <dbReference type="ChEBI" id="CHEBI:33384"/>
        <dbReference type="ChEBI" id="CHEBI:57287"/>
        <dbReference type="ChEBI" id="CHEBI:57288"/>
        <dbReference type="ChEBI" id="CHEBI:58340"/>
        <dbReference type="EC" id="2.3.1.30"/>
    </reaction>
</comment>
<dbReference type="GO" id="GO:0006535">
    <property type="term" value="P:cysteine biosynthetic process from serine"/>
    <property type="evidence" value="ECO:0007669"/>
    <property type="project" value="InterPro"/>
</dbReference>
<dbReference type="InterPro" id="IPR045304">
    <property type="entry name" value="LbH_SAT"/>
</dbReference>
<reference evidence="7" key="1">
    <citation type="submission" date="2016-10" db="EMBL/GenBank/DDBJ databases">
        <title>Sequence of Gallionella enrichment culture.</title>
        <authorList>
            <person name="Poehlein A."/>
            <person name="Muehling M."/>
            <person name="Daniel R."/>
        </authorList>
    </citation>
    <scope>NUCLEOTIDE SEQUENCE</scope>
</reference>
<dbReference type="InterPro" id="IPR018357">
    <property type="entry name" value="Hexapep_transf_CS"/>
</dbReference>
<dbReference type="Pfam" id="PF00132">
    <property type="entry name" value="Hexapep"/>
    <property type="match status" value="1"/>
</dbReference>